<reference evidence="1" key="1">
    <citation type="submission" date="2019-08" db="EMBL/GenBank/DDBJ databases">
        <title>The genome of the North American firefly Photinus pyralis.</title>
        <authorList>
            <consortium name="Photinus pyralis genome working group"/>
            <person name="Fallon T.R."/>
            <person name="Sander Lower S.E."/>
            <person name="Weng J.-K."/>
        </authorList>
    </citation>
    <scope>NUCLEOTIDE SEQUENCE</scope>
    <source>
        <strain evidence="1">TRF0915ILg1</strain>
        <tissue evidence="1">Whole body</tissue>
    </source>
</reference>
<protein>
    <submittedName>
        <fullName evidence="1">Uncharacterized protein</fullName>
    </submittedName>
</protein>
<dbReference type="AlphaFoldDB" id="A0A8K0CP87"/>
<evidence type="ECO:0000313" key="2">
    <source>
        <dbReference type="Proteomes" id="UP000801492"/>
    </source>
</evidence>
<gene>
    <name evidence="1" type="ORF">ILUMI_17346</name>
</gene>
<dbReference type="OrthoDB" id="10065929at2759"/>
<comment type="caution">
    <text evidence="1">The sequence shown here is derived from an EMBL/GenBank/DDBJ whole genome shotgun (WGS) entry which is preliminary data.</text>
</comment>
<keyword evidence="2" id="KW-1185">Reference proteome</keyword>
<sequence>SFLQEVIQLCEEHNFKLMCLPPYITQVAQPLGVAFFAPLKRIWRKVFTSYKVSTGRSGL</sequence>
<accession>A0A8K0CP87</accession>
<name>A0A8K0CP87_IGNLU</name>
<evidence type="ECO:0000313" key="1">
    <source>
        <dbReference type="EMBL" id="KAF2888827.1"/>
    </source>
</evidence>
<dbReference type="Proteomes" id="UP000801492">
    <property type="component" value="Unassembled WGS sequence"/>
</dbReference>
<organism evidence="1 2">
    <name type="scientific">Ignelater luminosus</name>
    <name type="common">Cucubano</name>
    <name type="synonym">Pyrophorus luminosus</name>
    <dbReference type="NCBI Taxonomy" id="2038154"/>
    <lineage>
        <taxon>Eukaryota</taxon>
        <taxon>Metazoa</taxon>
        <taxon>Ecdysozoa</taxon>
        <taxon>Arthropoda</taxon>
        <taxon>Hexapoda</taxon>
        <taxon>Insecta</taxon>
        <taxon>Pterygota</taxon>
        <taxon>Neoptera</taxon>
        <taxon>Endopterygota</taxon>
        <taxon>Coleoptera</taxon>
        <taxon>Polyphaga</taxon>
        <taxon>Elateriformia</taxon>
        <taxon>Elateroidea</taxon>
        <taxon>Elateridae</taxon>
        <taxon>Agrypninae</taxon>
        <taxon>Pyrophorini</taxon>
        <taxon>Ignelater</taxon>
    </lineage>
</organism>
<feature type="non-terminal residue" evidence="1">
    <location>
        <position position="1"/>
    </location>
</feature>
<dbReference type="EMBL" id="VTPC01073458">
    <property type="protein sequence ID" value="KAF2888827.1"/>
    <property type="molecule type" value="Genomic_DNA"/>
</dbReference>
<proteinExistence type="predicted"/>